<dbReference type="AlphaFoldDB" id="A0A0B6YI32"/>
<dbReference type="EMBL" id="HACG01008997">
    <property type="protein sequence ID" value="CEK55862.1"/>
    <property type="molecule type" value="Transcribed_RNA"/>
</dbReference>
<proteinExistence type="predicted"/>
<reference evidence="1" key="1">
    <citation type="submission" date="2014-12" db="EMBL/GenBank/DDBJ databases">
        <title>Insight into the proteome of Arion vulgaris.</title>
        <authorList>
            <person name="Aradska J."/>
            <person name="Bulat T."/>
            <person name="Smidak R."/>
            <person name="Sarate P."/>
            <person name="Gangsoo J."/>
            <person name="Sialana F."/>
            <person name="Bilban M."/>
            <person name="Lubec G."/>
        </authorList>
    </citation>
    <scope>NUCLEOTIDE SEQUENCE</scope>
    <source>
        <tissue evidence="1">Skin</tissue>
    </source>
</reference>
<evidence type="ECO:0000313" key="1">
    <source>
        <dbReference type="EMBL" id="CEK55862.1"/>
    </source>
</evidence>
<accession>A0A0B6YI32</accession>
<protein>
    <submittedName>
        <fullName evidence="1">Uncharacterized protein</fullName>
    </submittedName>
</protein>
<organism evidence="1">
    <name type="scientific">Arion vulgaris</name>
    <dbReference type="NCBI Taxonomy" id="1028688"/>
    <lineage>
        <taxon>Eukaryota</taxon>
        <taxon>Metazoa</taxon>
        <taxon>Spiralia</taxon>
        <taxon>Lophotrochozoa</taxon>
        <taxon>Mollusca</taxon>
        <taxon>Gastropoda</taxon>
        <taxon>Heterobranchia</taxon>
        <taxon>Euthyneura</taxon>
        <taxon>Panpulmonata</taxon>
        <taxon>Eupulmonata</taxon>
        <taxon>Stylommatophora</taxon>
        <taxon>Helicina</taxon>
        <taxon>Arionoidea</taxon>
        <taxon>Arionidae</taxon>
        <taxon>Arion</taxon>
    </lineage>
</organism>
<sequence>MDSHQFGNRFNRNHLKIKISFLQLATQNPPQDIHMRGNPLTDIREQEMQNSY</sequence>
<gene>
    <name evidence="1" type="primary">ORF26221</name>
</gene>
<name>A0A0B6YI32_9EUPU</name>
<feature type="non-terminal residue" evidence="1">
    <location>
        <position position="52"/>
    </location>
</feature>